<keyword evidence="3" id="KW-1185">Reference proteome</keyword>
<dbReference type="AlphaFoldDB" id="A0A852U6E5"/>
<protein>
    <recommendedName>
        <fullName evidence="1">DUF397 domain-containing protein</fullName>
    </recommendedName>
</protein>
<dbReference type="Pfam" id="PF04149">
    <property type="entry name" value="DUF397"/>
    <property type="match status" value="1"/>
</dbReference>
<name>A0A852U6E5_9ACTN</name>
<accession>A0A852U6E5</accession>
<evidence type="ECO:0000259" key="1">
    <source>
        <dbReference type="Pfam" id="PF04149"/>
    </source>
</evidence>
<sequence>MTDIRWRKSSYSTAQSNCVEVAELPSGRYGIRDSKTLSAPALFVPAPEWSAFIKAVEAIGL</sequence>
<dbReference type="EMBL" id="JACCCC010000001">
    <property type="protein sequence ID" value="NYE50443.1"/>
    <property type="molecule type" value="Genomic_DNA"/>
</dbReference>
<gene>
    <name evidence="2" type="ORF">HDA32_005563</name>
</gene>
<dbReference type="InterPro" id="IPR007278">
    <property type="entry name" value="DUF397"/>
</dbReference>
<feature type="domain" description="DUF397" evidence="1">
    <location>
        <begin position="5"/>
        <end position="56"/>
    </location>
</feature>
<evidence type="ECO:0000313" key="3">
    <source>
        <dbReference type="Proteomes" id="UP000589036"/>
    </source>
</evidence>
<reference evidence="2 3" key="1">
    <citation type="submission" date="2020-07" db="EMBL/GenBank/DDBJ databases">
        <title>Sequencing the genomes of 1000 actinobacteria strains.</title>
        <authorList>
            <person name="Klenk H.-P."/>
        </authorList>
    </citation>
    <scope>NUCLEOTIDE SEQUENCE [LARGE SCALE GENOMIC DNA]</scope>
    <source>
        <strain evidence="2 3">CXB654</strain>
    </source>
</reference>
<proteinExistence type="predicted"/>
<dbReference type="RefSeq" id="WP_179645923.1">
    <property type="nucleotide sequence ID" value="NZ_BAAAYY010000030.1"/>
</dbReference>
<organism evidence="2 3">
    <name type="scientific">Spinactinospora alkalitolerans</name>
    <dbReference type="NCBI Taxonomy" id="687207"/>
    <lineage>
        <taxon>Bacteria</taxon>
        <taxon>Bacillati</taxon>
        <taxon>Actinomycetota</taxon>
        <taxon>Actinomycetes</taxon>
        <taxon>Streptosporangiales</taxon>
        <taxon>Nocardiopsidaceae</taxon>
        <taxon>Spinactinospora</taxon>
    </lineage>
</organism>
<evidence type="ECO:0000313" key="2">
    <source>
        <dbReference type="EMBL" id="NYE50443.1"/>
    </source>
</evidence>
<dbReference type="Proteomes" id="UP000589036">
    <property type="component" value="Unassembled WGS sequence"/>
</dbReference>
<comment type="caution">
    <text evidence="2">The sequence shown here is derived from an EMBL/GenBank/DDBJ whole genome shotgun (WGS) entry which is preliminary data.</text>
</comment>